<feature type="domain" description="Peptidase M50" evidence="13">
    <location>
        <begin position="100"/>
        <end position="157"/>
    </location>
</feature>
<evidence type="ECO:0000313" key="15">
    <source>
        <dbReference type="EMBL" id="OBR90977.1"/>
    </source>
</evidence>
<proteinExistence type="inferred from homology"/>
<evidence type="ECO:0000313" key="17">
    <source>
        <dbReference type="Proteomes" id="UP000093694"/>
    </source>
</evidence>
<keyword evidence="6" id="KW-0479">Metal-binding</keyword>
<dbReference type="GO" id="GO:0006508">
    <property type="term" value="P:proteolysis"/>
    <property type="evidence" value="ECO:0007669"/>
    <property type="project" value="UniProtKB-KW"/>
</dbReference>
<evidence type="ECO:0000256" key="6">
    <source>
        <dbReference type="ARBA" id="ARBA00022723"/>
    </source>
</evidence>
<dbReference type="PANTHER" id="PTHR39188">
    <property type="entry name" value="MEMBRANE-ASSOCIATED ZINC METALLOPROTEASE M50B"/>
    <property type="match status" value="1"/>
</dbReference>
<feature type="transmembrane region" description="Helical" evidence="12">
    <location>
        <begin position="102"/>
        <end position="123"/>
    </location>
</feature>
<comment type="cofactor">
    <cofactor evidence="1">
        <name>Zn(2+)</name>
        <dbReference type="ChEBI" id="CHEBI:29105"/>
    </cofactor>
</comment>
<keyword evidence="10" id="KW-0482">Metalloprotease</keyword>
<dbReference type="RefSeq" id="WP_063601784.1">
    <property type="nucleotide sequence ID" value="NZ_LITQ01000025.1"/>
</dbReference>
<keyword evidence="9 12" id="KW-1133">Transmembrane helix</keyword>
<dbReference type="Proteomes" id="UP000093694">
    <property type="component" value="Unassembled WGS sequence"/>
</dbReference>
<dbReference type="Pfam" id="PF02163">
    <property type="entry name" value="Peptidase_M50"/>
    <property type="match status" value="2"/>
</dbReference>
<evidence type="ECO:0000256" key="8">
    <source>
        <dbReference type="ARBA" id="ARBA00022833"/>
    </source>
</evidence>
<keyword evidence="17" id="KW-1185">Reference proteome</keyword>
<evidence type="ECO:0000256" key="2">
    <source>
        <dbReference type="ARBA" id="ARBA00004141"/>
    </source>
</evidence>
<evidence type="ECO:0000256" key="12">
    <source>
        <dbReference type="SAM" id="Phobius"/>
    </source>
</evidence>
<dbReference type="GO" id="GO:0016020">
    <property type="term" value="C:membrane"/>
    <property type="evidence" value="ECO:0007669"/>
    <property type="project" value="UniProtKB-SubCell"/>
</dbReference>
<dbReference type="GO" id="GO:0046872">
    <property type="term" value="F:metal ion binding"/>
    <property type="evidence" value="ECO:0007669"/>
    <property type="project" value="UniProtKB-KW"/>
</dbReference>
<dbReference type="InterPro" id="IPR008915">
    <property type="entry name" value="Peptidase_M50"/>
</dbReference>
<dbReference type="Proteomes" id="UP000077384">
    <property type="component" value="Unassembled WGS sequence"/>
</dbReference>
<feature type="domain" description="Peptidase M50" evidence="13">
    <location>
        <begin position="27"/>
        <end position="96"/>
    </location>
</feature>
<evidence type="ECO:0000256" key="9">
    <source>
        <dbReference type="ARBA" id="ARBA00022989"/>
    </source>
</evidence>
<evidence type="ECO:0000256" key="5">
    <source>
        <dbReference type="ARBA" id="ARBA00022692"/>
    </source>
</evidence>
<gene>
    <name evidence="14" type="primary">spoIVFB</name>
    <name evidence="15" type="ORF">CLCOS_37100</name>
    <name evidence="14" type="ORF">WX73_01689</name>
</gene>
<evidence type="ECO:0000313" key="16">
    <source>
        <dbReference type="Proteomes" id="UP000077384"/>
    </source>
</evidence>
<name>A0A162J7T7_9CLOT</name>
<feature type="transmembrane region" description="Helical" evidence="12">
    <location>
        <begin position="144"/>
        <end position="165"/>
    </location>
</feature>
<keyword evidence="8" id="KW-0862">Zinc</keyword>
<comment type="similarity">
    <text evidence="3">Belongs to the peptidase M50B family.</text>
</comment>
<organism evidence="14 16">
    <name type="scientific">Clostridium coskatii</name>
    <dbReference type="NCBI Taxonomy" id="1705578"/>
    <lineage>
        <taxon>Bacteria</taxon>
        <taxon>Bacillati</taxon>
        <taxon>Bacillota</taxon>
        <taxon>Clostridia</taxon>
        <taxon>Eubacteriales</taxon>
        <taxon>Clostridiaceae</taxon>
        <taxon>Clostridium</taxon>
    </lineage>
</organism>
<reference evidence="14 16" key="1">
    <citation type="journal article" date="2015" name="Biotechnol. Bioeng.">
        <title>Genome sequence and phenotypic characterization of Caulobacter segnis.</title>
        <authorList>
            <person name="Patel S."/>
            <person name="Fletcher B."/>
            <person name="Scott D.C."/>
            <person name="Ely B."/>
        </authorList>
    </citation>
    <scope>NUCLEOTIDE SEQUENCE [LARGE SCALE GENOMIC DNA]</scope>
    <source>
        <strain evidence="14 16">PS02</strain>
    </source>
</reference>
<dbReference type="GO" id="GO:0008237">
    <property type="term" value="F:metallopeptidase activity"/>
    <property type="evidence" value="ECO:0007669"/>
    <property type="project" value="UniProtKB-KW"/>
</dbReference>
<evidence type="ECO:0000313" key="14">
    <source>
        <dbReference type="EMBL" id="OAA91535.1"/>
    </source>
</evidence>
<reference evidence="15 17" key="2">
    <citation type="journal article" date="2016" name="Front. Microbiol.">
        <title>Industrial Acetogenic Biocatalysts: A Comparative Metabolic and Genomic Analysis.</title>
        <authorList>
            <person name="Bengelsdorf F."/>
            <person name="Poehlein A."/>
            <person name="Sonja S."/>
            <person name="Erz C."/>
            <person name="Hummel T."/>
            <person name="Hoffmeister S."/>
            <person name="Daniel R."/>
            <person name="Durre P."/>
        </authorList>
    </citation>
    <scope>NUCLEOTIDE SEQUENCE [LARGE SCALE GENOMIC DNA]</scope>
    <source>
        <strain evidence="15 17">PTA-10522</strain>
    </source>
</reference>
<evidence type="ECO:0000256" key="3">
    <source>
        <dbReference type="ARBA" id="ARBA00007931"/>
    </source>
</evidence>
<feature type="transmembrane region" description="Helical" evidence="12">
    <location>
        <begin position="75"/>
        <end position="96"/>
    </location>
</feature>
<dbReference type="EC" id="3.4.24.-" evidence="14"/>
<keyword evidence="11 12" id="KW-0472">Membrane</keyword>
<feature type="transmembrane region" description="Helical" evidence="12">
    <location>
        <begin position="7"/>
        <end position="32"/>
    </location>
</feature>
<accession>A0A162J7T7</accession>
<keyword evidence="5 12" id="KW-0812">Transmembrane</keyword>
<sequence length="283" mass="33070">MIKISKYFIPYVIFLIFIGYKGKLIYTFIIVFFHEMVHYLAARYYKFSGFDVEFIAIGAVIKLKDIDEAFPREDLMISISGPAANLIFSAVFYFAYKNFCSSIFYMFFSINLAIGLFNLIPAFPLDGGRILRSILNLKMTYRKANRIMIMTSILIGISLMFMYILLFLNGYSNFSIGIIGIFIVTTSLKENERISYIIMGDIIRKRYKFIKRGYIENRALSIYYKQNLLTAMGLFDKNKYNTFMVLDDEMNLIDTIYEEEIIEGLKLYGNITLEKFIEILNDK</sequence>
<comment type="caution">
    <text evidence="14">The sequence shown here is derived from an EMBL/GenBank/DDBJ whole genome shotgun (WGS) entry which is preliminary data.</text>
</comment>
<evidence type="ECO:0000259" key="13">
    <source>
        <dbReference type="Pfam" id="PF02163"/>
    </source>
</evidence>
<dbReference type="PANTHER" id="PTHR39188:SF3">
    <property type="entry name" value="STAGE IV SPORULATION PROTEIN FB"/>
    <property type="match status" value="1"/>
</dbReference>
<keyword evidence="7 14" id="KW-0378">Hydrolase</keyword>
<dbReference type="EMBL" id="LITQ01000025">
    <property type="protein sequence ID" value="OAA91535.1"/>
    <property type="molecule type" value="Genomic_DNA"/>
</dbReference>
<comment type="subcellular location">
    <subcellularLocation>
        <location evidence="2">Membrane</location>
        <topology evidence="2">Multi-pass membrane protein</topology>
    </subcellularLocation>
</comment>
<dbReference type="CDD" id="cd06161">
    <property type="entry name" value="S2P-M50_SpoIVFB"/>
    <property type="match status" value="1"/>
</dbReference>
<evidence type="ECO:0000256" key="1">
    <source>
        <dbReference type="ARBA" id="ARBA00001947"/>
    </source>
</evidence>
<dbReference type="PATRIC" id="fig|1705578.3.peg.1945"/>
<evidence type="ECO:0000256" key="10">
    <source>
        <dbReference type="ARBA" id="ARBA00023049"/>
    </source>
</evidence>
<keyword evidence="4" id="KW-0645">Protease</keyword>
<dbReference type="EMBL" id="LROR01000084">
    <property type="protein sequence ID" value="OBR90977.1"/>
    <property type="molecule type" value="Genomic_DNA"/>
</dbReference>
<protein>
    <submittedName>
        <fullName evidence="14">Stage IV sporulation protein FB</fullName>
        <ecNumber evidence="14">3.4.24.-</ecNumber>
    </submittedName>
</protein>
<dbReference type="AlphaFoldDB" id="A0A162J7T7"/>
<evidence type="ECO:0000256" key="7">
    <source>
        <dbReference type="ARBA" id="ARBA00022801"/>
    </source>
</evidence>
<evidence type="ECO:0000256" key="4">
    <source>
        <dbReference type="ARBA" id="ARBA00022670"/>
    </source>
</evidence>
<evidence type="ECO:0000256" key="11">
    <source>
        <dbReference type="ARBA" id="ARBA00023136"/>
    </source>
</evidence>